<keyword evidence="1" id="KW-0175">Coiled coil</keyword>
<reference evidence="3" key="1">
    <citation type="submission" date="2022-09" db="EMBL/GenBank/DDBJ databases">
        <title>Comparative genomics and taxonomic characterization of three novel marine species of genus Reichenbachiella exhibiting antioxidant and polysaccharide degradation activities.</title>
        <authorList>
            <person name="Muhammad N."/>
            <person name="Lee Y.-J."/>
            <person name="Ko J."/>
            <person name="Kim S.-G."/>
        </authorList>
    </citation>
    <scope>NUCLEOTIDE SEQUENCE</scope>
    <source>
        <strain evidence="3">BKB1-1</strain>
    </source>
</reference>
<dbReference type="Proteomes" id="UP001065174">
    <property type="component" value="Chromosome"/>
</dbReference>
<gene>
    <name evidence="3" type="ORF">N6H18_05900</name>
</gene>
<feature type="transmembrane region" description="Helical" evidence="2">
    <location>
        <begin position="7"/>
        <end position="24"/>
    </location>
</feature>
<evidence type="ECO:0000313" key="3">
    <source>
        <dbReference type="EMBL" id="UXP33484.1"/>
    </source>
</evidence>
<sequence>MKKLKPIFYALYITYFLVCVFVAVTHDYLVLYWKWDFIDTWVGLMRLVLRLGGIGTLLFASALIIERLHINELKKKIAQLEKDLTRTKSKSN</sequence>
<keyword evidence="4" id="KW-1185">Reference proteome</keyword>
<feature type="transmembrane region" description="Helical" evidence="2">
    <location>
        <begin position="44"/>
        <end position="65"/>
    </location>
</feature>
<accession>A0ABY6CT17</accession>
<evidence type="ECO:0000313" key="4">
    <source>
        <dbReference type="Proteomes" id="UP001065174"/>
    </source>
</evidence>
<feature type="coiled-coil region" evidence="1">
    <location>
        <begin position="63"/>
        <end position="90"/>
    </location>
</feature>
<keyword evidence="2" id="KW-0812">Transmembrane</keyword>
<organism evidence="3 4">
    <name type="scientific">Reichenbachiella agarivorans</name>
    <dbReference type="NCBI Taxonomy" id="2979464"/>
    <lineage>
        <taxon>Bacteria</taxon>
        <taxon>Pseudomonadati</taxon>
        <taxon>Bacteroidota</taxon>
        <taxon>Cytophagia</taxon>
        <taxon>Cytophagales</taxon>
        <taxon>Reichenbachiellaceae</taxon>
        <taxon>Reichenbachiella</taxon>
    </lineage>
</organism>
<evidence type="ECO:0000256" key="2">
    <source>
        <dbReference type="SAM" id="Phobius"/>
    </source>
</evidence>
<dbReference type="RefSeq" id="WP_262310913.1">
    <property type="nucleotide sequence ID" value="NZ_CP106679.1"/>
</dbReference>
<keyword evidence="2" id="KW-0472">Membrane</keyword>
<proteinExistence type="predicted"/>
<keyword evidence="2" id="KW-1133">Transmembrane helix</keyword>
<name>A0ABY6CT17_9BACT</name>
<dbReference type="EMBL" id="CP106679">
    <property type="protein sequence ID" value="UXP33484.1"/>
    <property type="molecule type" value="Genomic_DNA"/>
</dbReference>
<evidence type="ECO:0000256" key="1">
    <source>
        <dbReference type="SAM" id="Coils"/>
    </source>
</evidence>
<protein>
    <submittedName>
        <fullName evidence="3">Uncharacterized protein</fullName>
    </submittedName>
</protein>